<dbReference type="RefSeq" id="XP_028486281.1">
    <property type="nucleotide sequence ID" value="XM_028633635.1"/>
</dbReference>
<reference evidence="2 3" key="1">
    <citation type="journal article" date="2018" name="Front. Microbiol.">
        <title>Genomic and genetic insights into a cosmopolitan fungus, Paecilomyces variotii (Eurotiales).</title>
        <authorList>
            <person name="Urquhart A.S."/>
            <person name="Mondo S.J."/>
            <person name="Makela M.R."/>
            <person name="Hane J.K."/>
            <person name="Wiebenga A."/>
            <person name="He G."/>
            <person name="Mihaltcheva S."/>
            <person name="Pangilinan J."/>
            <person name="Lipzen A."/>
            <person name="Barry K."/>
            <person name="de Vries R.P."/>
            <person name="Grigoriev I.V."/>
            <person name="Idnurm A."/>
        </authorList>
    </citation>
    <scope>NUCLEOTIDE SEQUENCE [LARGE SCALE GENOMIC DNA]</scope>
    <source>
        <strain evidence="2 3">CBS 101075</strain>
    </source>
</reference>
<gene>
    <name evidence="2" type="ORF">C8Q69DRAFT_526441</name>
</gene>
<sequence length="50" mass="5395">MQSVKVITFFLLGLVGFSMASPIAAPNDEHSVPRVNSADEVDLKNIGDTY</sequence>
<name>A0A443HXS8_BYSSP</name>
<dbReference type="Proteomes" id="UP000283841">
    <property type="component" value="Unassembled WGS sequence"/>
</dbReference>
<keyword evidence="3" id="KW-1185">Reference proteome</keyword>
<dbReference type="VEuPathDB" id="FungiDB:C8Q69DRAFT_526441"/>
<feature type="signal peptide" evidence="1">
    <location>
        <begin position="1"/>
        <end position="20"/>
    </location>
</feature>
<protein>
    <submittedName>
        <fullName evidence="2">Uncharacterized protein</fullName>
    </submittedName>
</protein>
<comment type="caution">
    <text evidence="2">The sequence shown here is derived from an EMBL/GenBank/DDBJ whole genome shotgun (WGS) entry which is preliminary data.</text>
</comment>
<evidence type="ECO:0000256" key="1">
    <source>
        <dbReference type="SAM" id="SignalP"/>
    </source>
</evidence>
<keyword evidence="1" id="KW-0732">Signal</keyword>
<evidence type="ECO:0000313" key="2">
    <source>
        <dbReference type="EMBL" id="RWQ96636.1"/>
    </source>
</evidence>
<organism evidence="2 3">
    <name type="scientific">Byssochlamys spectabilis</name>
    <name type="common">Paecilomyces variotii</name>
    <dbReference type="NCBI Taxonomy" id="264951"/>
    <lineage>
        <taxon>Eukaryota</taxon>
        <taxon>Fungi</taxon>
        <taxon>Dikarya</taxon>
        <taxon>Ascomycota</taxon>
        <taxon>Pezizomycotina</taxon>
        <taxon>Eurotiomycetes</taxon>
        <taxon>Eurotiomycetidae</taxon>
        <taxon>Eurotiales</taxon>
        <taxon>Thermoascaceae</taxon>
        <taxon>Paecilomyces</taxon>
    </lineage>
</organism>
<feature type="chain" id="PRO_5018988924" evidence="1">
    <location>
        <begin position="21"/>
        <end position="50"/>
    </location>
</feature>
<accession>A0A443HXS8</accession>
<dbReference type="EMBL" id="RCNU01000003">
    <property type="protein sequence ID" value="RWQ96636.1"/>
    <property type="molecule type" value="Genomic_DNA"/>
</dbReference>
<dbReference type="GeneID" id="39602912"/>
<proteinExistence type="predicted"/>
<evidence type="ECO:0000313" key="3">
    <source>
        <dbReference type="Proteomes" id="UP000283841"/>
    </source>
</evidence>
<dbReference type="AlphaFoldDB" id="A0A443HXS8"/>